<reference evidence="3 4" key="1">
    <citation type="submission" date="2024-07" db="EMBL/GenBank/DDBJ databases">
        <title>Molecular mechanisms and environmental adaptations of flagellar loss and biofilm growth of Rhodanobacter under environmental stress.</title>
        <authorList>
            <person name="Chen M."/>
        </authorList>
    </citation>
    <scope>NUCLEOTIDE SEQUENCE [LARGE SCALE GENOMIC DNA]</scope>
    <source>
        <strain evidence="3 4">RS22</strain>
    </source>
</reference>
<evidence type="ECO:0000256" key="1">
    <source>
        <dbReference type="SAM" id="MobiDB-lite"/>
    </source>
</evidence>
<dbReference type="CDD" id="cd06170">
    <property type="entry name" value="LuxR_C_like"/>
    <property type="match status" value="1"/>
</dbReference>
<dbReference type="Pfam" id="PF00196">
    <property type="entry name" value="GerE"/>
    <property type="match status" value="1"/>
</dbReference>
<proteinExistence type="predicted"/>
<evidence type="ECO:0000259" key="2">
    <source>
        <dbReference type="PROSITE" id="PS50043"/>
    </source>
</evidence>
<evidence type="ECO:0000313" key="4">
    <source>
        <dbReference type="Proteomes" id="UP001562159"/>
    </source>
</evidence>
<dbReference type="Proteomes" id="UP001562159">
    <property type="component" value="Unassembled WGS sequence"/>
</dbReference>
<comment type="caution">
    <text evidence="3">The sequence shown here is derived from an EMBL/GenBank/DDBJ whole genome shotgun (WGS) entry which is preliminary data.</text>
</comment>
<dbReference type="PRINTS" id="PR00038">
    <property type="entry name" value="HTHLUXR"/>
</dbReference>
<dbReference type="InterPro" id="IPR036388">
    <property type="entry name" value="WH-like_DNA-bd_sf"/>
</dbReference>
<dbReference type="Gene3D" id="1.10.10.10">
    <property type="entry name" value="Winged helix-like DNA-binding domain superfamily/Winged helix DNA-binding domain"/>
    <property type="match status" value="1"/>
</dbReference>
<feature type="domain" description="HTH luxR-type" evidence="2">
    <location>
        <begin position="12"/>
        <end position="77"/>
    </location>
</feature>
<dbReference type="EMBL" id="JBGBPY010000001">
    <property type="protein sequence ID" value="MEY2183345.1"/>
    <property type="molecule type" value="Genomic_DNA"/>
</dbReference>
<dbReference type="PROSITE" id="PS50043">
    <property type="entry name" value="HTH_LUXR_2"/>
    <property type="match status" value="1"/>
</dbReference>
<organism evidence="3 4">
    <name type="scientific">Rhodanobacter humi</name>
    <dbReference type="NCBI Taxonomy" id="1888173"/>
    <lineage>
        <taxon>Bacteria</taxon>
        <taxon>Pseudomonadati</taxon>
        <taxon>Pseudomonadota</taxon>
        <taxon>Gammaproteobacteria</taxon>
        <taxon>Lysobacterales</taxon>
        <taxon>Rhodanobacteraceae</taxon>
        <taxon>Rhodanobacter</taxon>
    </lineage>
</organism>
<dbReference type="InterPro" id="IPR016032">
    <property type="entry name" value="Sig_transdc_resp-reg_C-effctor"/>
</dbReference>
<evidence type="ECO:0000313" key="3">
    <source>
        <dbReference type="EMBL" id="MEY2183345.1"/>
    </source>
</evidence>
<name>A0ABV4ASY5_9GAMM</name>
<gene>
    <name evidence="3" type="ORF">AB7878_13035</name>
</gene>
<accession>A0ABV4ASY5</accession>
<sequence>MFSSDLLPDTGQTSHTVRLTPRERETLRGLLSGRPPQAVAVDPGISDKTLYRHRANLMEKPGVRTHGDLARIVRERGLLMELGADPVVTQ</sequence>
<dbReference type="SMART" id="SM00421">
    <property type="entry name" value="HTH_LUXR"/>
    <property type="match status" value="1"/>
</dbReference>
<dbReference type="InterPro" id="IPR000792">
    <property type="entry name" value="Tscrpt_reg_LuxR_C"/>
</dbReference>
<feature type="region of interest" description="Disordered" evidence="1">
    <location>
        <begin position="1"/>
        <end position="24"/>
    </location>
</feature>
<dbReference type="SUPFAM" id="SSF46894">
    <property type="entry name" value="C-terminal effector domain of the bipartite response regulators"/>
    <property type="match status" value="1"/>
</dbReference>
<protein>
    <submittedName>
        <fullName evidence="3">LuxR C-terminal-related transcriptional regulator</fullName>
    </submittedName>
</protein>
<keyword evidence="4" id="KW-1185">Reference proteome</keyword>